<feature type="transmembrane region" description="Helical" evidence="9">
    <location>
        <begin position="364"/>
        <end position="382"/>
    </location>
</feature>
<organism evidence="10 11">
    <name type="scientific">Nocardiopsis coralli</name>
    <dbReference type="NCBI Taxonomy" id="2772213"/>
    <lineage>
        <taxon>Bacteria</taxon>
        <taxon>Bacillati</taxon>
        <taxon>Actinomycetota</taxon>
        <taxon>Actinomycetes</taxon>
        <taxon>Streptosporangiales</taxon>
        <taxon>Nocardiopsidaceae</taxon>
        <taxon>Nocardiopsis</taxon>
    </lineage>
</organism>
<feature type="transmembrane region" description="Helical" evidence="9">
    <location>
        <begin position="30"/>
        <end position="49"/>
    </location>
</feature>
<evidence type="ECO:0000256" key="1">
    <source>
        <dbReference type="ARBA" id="ARBA00004651"/>
    </source>
</evidence>
<feature type="transmembrane region" description="Helical" evidence="9">
    <location>
        <begin position="110"/>
        <end position="130"/>
    </location>
</feature>
<dbReference type="PROSITE" id="PS01303">
    <property type="entry name" value="BCCT"/>
    <property type="match status" value="1"/>
</dbReference>
<evidence type="ECO:0000256" key="8">
    <source>
        <dbReference type="SAM" id="MobiDB-lite"/>
    </source>
</evidence>
<keyword evidence="3" id="KW-0813">Transport</keyword>
<evidence type="ECO:0000256" key="3">
    <source>
        <dbReference type="ARBA" id="ARBA00022448"/>
    </source>
</evidence>
<dbReference type="InterPro" id="IPR018093">
    <property type="entry name" value="BCCT_CS"/>
</dbReference>
<dbReference type="InterPro" id="IPR000060">
    <property type="entry name" value="BCCT_transptr"/>
</dbReference>
<evidence type="ECO:0000313" key="10">
    <source>
        <dbReference type="EMBL" id="MBE2998681.1"/>
    </source>
</evidence>
<dbReference type="PANTHER" id="PTHR30047">
    <property type="entry name" value="HIGH-AFFINITY CHOLINE TRANSPORT PROTEIN-RELATED"/>
    <property type="match status" value="1"/>
</dbReference>
<evidence type="ECO:0000313" key="11">
    <source>
        <dbReference type="Proteomes" id="UP000806528"/>
    </source>
</evidence>
<feature type="transmembrane region" description="Helical" evidence="9">
    <location>
        <begin position="277"/>
        <end position="297"/>
    </location>
</feature>
<feature type="transmembrane region" description="Helical" evidence="9">
    <location>
        <begin position="209"/>
        <end position="232"/>
    </location>
</feature>
<evidence type="ECO:0000256" key="5">
    <source>
        <dbReference type="ARBA" id="ARBA00022692"/>
    </source>
</evidence>
<evidence type="ECO:0000256" key="9">
    <source>
        <dbReference type="SAM" id="Phobius"/>
    </source>
</evidence>
<feature type="transmembrane region" description="Helical" evidence="9">
    <location>
        <begin position="335"/>
        <end position="352"/>
    </location>
</feature>
<gene>
    <name evidence="10" type="ORF">IDM40_08185</name>
</gene>
<keyword evidence="5 9" id="KW-0812">Transmembrane</keyword>
<feature type="transmembrane region" description="Helical" evidence="9">
    <location>
        <begin position="489"/>
        <end position="510"/>
    </location>
</feature>
<accession>A0ABR9P4C0</accession>
<keyword evidence="7 9" id="KW-0472">Membrane</keyword>
<sequence length="526" mass="55286">MSEKPAQTPDTSPDDAGDEPRPPARGSMDWVVFGIAMLMCTGFVGWGVADADGLAAAAQSALDRILDSFGWLYVLALTGLVGVAGFIAFSRYGRIRLGREGERPEFSTGAWITMLFAAGMGTGLVFWGVAEPLSHLAEPPLGGAEAGSAEATRLSMEYTIFHWGLHTWTLYALIGLPLAYGIFRKGRPSLISSVVCPNKPTTSLASRSVNAFSVFLTTFGAATSLGLGAIQINDGLASTFGIPVNNTVAIATITGVTLLFVLSAVSGLHRGIKHISTINAVLAGLIMAFVFVAGPSVNLIQTYIEALGGYVAGFVPMATETGLYGGGEWVNSWTVFYWGWWMGYAPFVGTFVARISRGRTIREFLLAVLAAPTALSLLWFSIVGGTAMHMDRSGDGELTGALESSGEGAVLFALFEQLPLTAILSVLVIVLIVLFFVSSADSASIVLGMFCQGGTLAPRRGIVVVWGSAIALTAIVLVLTGGVSAVQTVSIVIGLPFLILLIIAAVRFVLELRRDHADPSESSGVH</sequence>
<feature type="transmembrane region" description="Helical" evidence="9">
    <location>
        <begin position="160"/>
        <end position="183"/>
    </location>
</feature>
<protein>
    <submittedName>
        <fullName evidence="10">BCCT family transporter</fullName>
    </submittedName>
</protein>
<feature type="transmembrane region" description="Helical" evidence="9">
    <location>
        <begin position="69"/>
        <end position="89"/>
    </location>
</feature>
<dbReference type="EMBL" id="JADBGI010000006">
    <property type="protein sequence ID" value="MBE2998681.1"/>
    <property type="molecule type" value="Genomic_DNA"/>
</dbReference>
<keyword evidence="6 9" id="KW-1133">Transmembrane helix</keyword>
<dbReference type="NCBIfam" id="TIGR00842">
    <property type="entry name" value="bcct"/>
    <property type="match status" value="1"/>
</dbReference>
<name>A0ABR9P4C0_9ACTN</name>
<reference evidence="10 11" key="1">
    <citation type="submission" date="2020-09" db="EMBL/GenBank/DDBJ databases">
        <title>Diversity and distribution of actinomycetes associated with coral in the coast of Hainan.</title>
        <authorList>
            <person name="Li F."/>
        </authorList>
    </citation>
    <scope>NUCLEOTIDE SEQUENCE [LARGE SCALE GENOMIC DNA]</scope>
    <source>
        <strain evidence="10 11">HNM0947</strain>
    </source>
</reference>
<comment type="subcellular location">
    <subcellularLocation>
        <location evidence="1">Cell membrane</location>
        <topology evidence="1">Multi-pass membrane protein</topology>
    </subcellularLocation>
</comment>
<feature type="region of interest" description="Disordered" evidence="8">
    <location>
        <begin position="1"/>
        <end position="24"/>
    </location>
</feature>
<proteinExistence type="inferred from homology"/>
<evidence type="ECO:0000256" key="6">
    <source>
        <dbReference type="ARBA" id="ARBA00022989"/>
    </source>
</evidence>
<dbReference type="Proteomes" id="UP000806528">
    <property type="component" value="Unassembled WGS sequence"/>
</dbReference>
<comment type="caution">
    <text evidence="10">The sequence shown here is derived from an EMBL/GenBank/DDBJ whole genome shotgun (WGS) entry which is preliminary data.</text>
</comment>
<evidence type="ECO:0000256" key="2">
    <source>
        <dbReference type="ARBA" id="ARBA00005658"/>
    </source>
</evidence>
<dbReference type="PANTHER" id="PTHR30047:SF7">
    <property type="entry name" value="HIGH-AFFINITY CHOLINE TRANSPORT PROTEIN"/>
    <property type="match status" value="1"/>
</dbReference>
<feature type="transmembrane region" description="Helical" evidence="9">
    <location>
        <begin position="244"/>
        <end position="265"/>
    </location>
</feature>
<dbReference type="Pfam" id="PF02028">
    <property type="entry name" value="BCCT"/>
    <property type="match status" value="1"/>
</dbReference>
<feature type="transmembrane region" description="Helical" evidence="9">
    <location>
        <begin position="422"/>
        <end position="450"/>
    </location>
</feature>
<feature type="transmembrane region" description="Helical" evidence="9">
    <location>
        <begin position="462"/>
        <end position="483"/>
    </location>
</feature>
<evidence type="ECO:0000256" key="4">
    <source>
        <dbReference type="ARBA" id="ARBA00022475"/>
    </source>
</evidence>
<comment type="similarity">
    <text evidence="2">Belongs to the BCCT transporter (TC 2.A.15) family.</text>
</comment>
<keyword evidence="11" id="KW-1185">Reference proteome</keyword>
<evidence type="ECO:0000256" key="7">
    <source>
        <dbReference type="ARBA" id="ARBA00023136"/>
    </source>
</evidence>
<keyword evidence="4" id="KW-1003">Cell membrane</keyword>